<organism evidence="1 2">
    <name type="scientific">Setaria viridis</name>
    <name type="common">Green bristlegrass</name>
    <name type="synonym">Setaria italica subsp. viridis</name>
    <dbReference type="NCBI Taxonomy" id="4556"/>
    <lineage>
        <taxon>Eukaryota</taxon>
        <taxon>Viridiplantae</taxon>
        <taxon>Streptophyta</taxon>
        <taxon>Embryophyta</taxon>
        <taxon>Tracheophyta</taxon>
        <taxon>Spermatophyta</taxon>
        <taxon>Magnoliopsida</taxon>
        <taxon>Liliopsida</taxon>
        <taxon>Poales</taxon>
        <taxon>Poaceae</taxon>
        <taxon>PACMAD clade</taxon>
        <taxon>Panicoideae</taxon>
        <taxon>Panicodae</taxon>
        <taxon>Paniceae</taxon>
        <taxon>Cenchrinae</taxon>
        <taxon>Setaria</taxon>
    </lineage>
</organism>
<dbReference type="Gramene" id="TKW36977">
    <property type="protein sequence ID" value="TKW36977"/>
    <property type="gene ID" value="SEVIR_1G016850v2"/>
</dbReference>
<name>A0A4U6WGC7_SETVI</name>
<evidence type="ECO:0000313" key="2">
    <source>
        <dbReference type="Proteomes" id="UP000298652"/>
    </source>
</evidence>
<dbReference type="AlphaFoldDB" id="A0A4U6WGC7"/>
<protein>
    <submittedName>
        <fullName evidence="1">Uncharacterized protein</fullName>
    </submittedName>
</protein>
<proteinExistence type="predicted"/>
<reference evidence="1" key="1">
    <citation type="submission" date="2019-03" db="EMBL/GenBank/DDBJ databases">
        <title>WGS assembly of Setaria viridis.</title>
        <authorList>
            <person name="Huang P."/>
            <person name="Jenkins J."/>
            <person name="Grimwood J."/>
            <person name="Barry K."/>
            <person name="Healey A."/>
            <person name="Mamidi S."/>
            <person name="Sreedasyam A."/>
            <person name="Shu S."/>
            <person name="Feldman M."/>
            <person name="Wu J."/>
            <person name="Yu Y."/>
            <person name="Chen C."/>
            <person name="Johnson J."/>
            <person name="Rokhsar D."/>
            <person name="Baxter I."/>
            <person name="Schmutz J."/>
            <person name="Brutnell T."/>
            <person name="Kellogg E."/>
        </authorList>
    </citation>
    <scope>NUCLEOTIDE SEQUENCE [LARGE SCALE GENOMIC DNA]</scope>
</reference>
<gene>
    <name evidence="1" type="ORF">SEVIR_1G016850v2</name>
</gene>
<accession>A0A4U6WGC7</accession>
<keyword evidence="2" id="KW-1185">Reference proteome</keyword>
<sequence length="158" mass="18242">MTVLLDEKICTRKYCYSISGTVQRVLGKFVIGGTKEQSRVKQRRYDTKFTVNRNKLSREAMFNCLLAMRKCVPVIISRFHSLHVSCRISRYFTRRRHNKGVVQAYVAPKLAAQMDQVWTVTQSVGCGHVERRLPSKNQRLHFIFSWSQIPGQVSAGFS</sequence>
<dbReference type="EMBL" id="CM016552">
    <property type="protein sequence ID" value="TKW36977.1"/>
    <property type="molecule type" value="Genomic_DNA"/>
</dbReference>
<evidence type="ECO:0000313" key="1">
    <source>
        <dbReference type="EMBL" id="TKW36977.1"/>
    </source>
</evidence>
<dbReference type="Proteomes" id="UP000298652">
    <property type="component" value="Chromosome 1"/>
</dbReference>